<reference evidence="2 3" key="1">
    <citation type="journal article" date="2016" name="Front. Microbiol.">
        <title>Comparative Genomics Analysis of Streptomyces Species Reveals Their Adaptation to the Marine Environment and Their Diversity at the Genomic Level.</title>
        <authorList>
            <person name="Tian X."/>
            <person name="Zhang Z."/>
            <person name="Yang T."/>
            <person name="Chen M."/>
            <person name="Li J."/>
            <person name="Chen F."/>
            <person name="Yang J."/>
            <person name="Li W."/>
            <person name="Zhang B."/>
            <person name="Zhang Z."/>
            <person name="Wu J."/>
            <person name="Zhang C."/>
            <person name="Long L."/>
            <person name="Xiao J."/>
        </authorList>
    </citation>
    <scope>NUCLEOTIDE SEQUENCE [LARGE SCALE GENOMIC DNA]</scope>
    <source>
        <strain evidence="2 3">SCSIO 10390</strain>
    </source>
</reference>
<dbReference type="PATRIC" id="fig|933944.5.peg.2835"/>
<gene>
    <name evidence="2" type="ORF">AN215_17630</name>
</gene>
<dbReference type="STRING" id="933944.AN215_17630"/>
<dbReference type="SUPFAM" id="SSF54593">
    <property type="entry name" value="Glyoxalase/Bleomycin resistance protein/Dihydroxybiphenyl dioxygenase"/>
    <property type="match status" value="1"/>
</dbReference>
<organism evidence="2 3">
    <name type="scientific">Streptomyces abyssalis</name>
    <dbReference type="NCBI Taxonomy" id="933944"/>
    <lineage>
        <taxon>Bacteria</taxon>
        <taxon>Bacillati</taxon>
        <taxon>Actinomycetota</taxon>
        <taxon>Actinomycetes</taxon>
        <taxon>Kitasatosporales</taxon>
        <taxon>Streptomycetaceae</taxon>
        <taxon>Streptomyces</taxon>
    </lineage>
</organism>
<dbReference type="Pfam" id="PF22677">
    <property type="entry name" value="Ble-like_N"/>
    <property type="match status" value="1"/>
</dbReference>
<comment type="caution">
    <text evidence="2">The sequence shown here is derived from an EMBL/GenBank/DDBJ whole genome shotgun (WGS) entry which is preliminary data.</text>
</comment>
<dbReference type="RefSeq" id="WP_070011683.1">
    <property type="nucleotide sequence ID" value="NZ_LJGS01000041.1"/>
</dbReference>
<proteinExistence type="predicted"/>
<evidence type="ECO:0000313" key="3">
    <source>
        <dbReference type="Proteomes" id="UP000176087"/>
    </source>
</evidence>
<evidence type="ECO:0000259" key="1">
    <source>
        <dbReference type="PROSITE" id="PS51819"/>
    </source>
</evidence>
<dbReference type="InterPro" id="IPR053863">
    <property type="entry name" value="Glyoxy/Ble-like_N"/>
</dbReference>
<dbReference type="Gene3D" id="3.10.180.10">
    <property type="entry name" value="2,3-Dihydroxybiphenyl 1,2-Dioxygenase, domain 1"/>
    <property type="match status" value="1"/>
</dbReference>
<dbReference type="InterPro" id="IPR029068">
    <property type="entry name" value="Glyas_Bleomycin-R_OHBP_Dase"/>
</dbReference>
<dbReference type="PROSITE" id="PS51819">
    <property type="entry name" value="VOC"/>
    <property type="match status" value="1"/>
</dbReference>
<dbReference type="PANTHER" id="PTHR36503">
    <property type="entry name" value="BLR2520 PROTEIN"/>
    <property type="match status" value="1"/>
</dbReference>
<dbReference type="PANTHER" id="PTHR36503:SF2">
    <property type="entry name" value="BLR2408 PROTEIN"/>
    <property type="match status" value="1"/>
</dbReference>
<dbReference type="AlphaFoldDB" id="A0A1E7JK94"/>
<accession>A0A1E7JK94</accession>
<sequence length="136" mass="14984">MSKKIFVNLAVKDLAKSRDFFSQLGYSFNPQFSDENAACLVISDDIFAMLLTEPFFKSFTKKEIADAGTGTEVMLALSADSRAEVDELADKALAAGGRAAGDPQDHGFMYGRSFYDLDEHHWEVVWMDPAAMEGQG</sequence>
<name>A0A1E7JK94_9ACTN</name>
<dbReference type="InterPro" id="IPR037523">
    <property type="entry name" value="VOC_core"/>
</dbReference>
<dbReference type="EMBL" id="LJGT01000040">
    <property type="protein sequence ID" value="OEU88039.1"/>
    <property type="molecule type" value="Genomic_DNA"/>
</dbReference>
<dbReference type="OrthoDB" id="4265398at2"/>
<protein>
    <recommendedName>
        <fullName evidence="1">VOC domain-containing protein</fullName>
    </recommendedName>
</protein>
<evidence type="ECO:0000313" key="2">
    <source>
        <dbReference type="EMBL" id="OEU88039.1"/>
    </source>
</evidence>
<dbReference type="Proteomes" id="UP000176087">
    <property type="component" value="Unassembled WGS sequence"/>
</dbReference>
<keyword evidence="3" id="KW-1185">Reference proteome</keyword>
<feature type="domain" description="VOC" evidence="1">
    <location>
        <begin position="3"/>
        <end position="127"/>
    </location>
</feature>